<keyword evidence="3" id="KW-1185">Reference proteome</keyword>
<reference evidence="1 3" key="2">
    <citation type="journal article" date="2018" name="Plant J.">
        <title>The Physcomitrella patens chromosome-scale assembly reveals moss genome structure and evolution.</title>
        <authorList>
            <person name="Lang D."/>
            <person name="Ullrich K.K."/>
            <person name="Murat F."/>
            <person name="Fuchs J."/>
            <person name="Jenkins J."/>
            <person name="Haas F.B."/>
            <person name="Piednoel M."/>
            <person name="Gundlach H."/>
            <person name="Van Bel M."/>
            <person name="Meyberg R."/>
            <person name="Vives C."/>
            <person name="Morata J."/>
            <person name="Symeonidi A."/>
            <person name="Hiss M."/>
            <person name="Muchero W."/>
            <person name="Kamisugi Y."/>
            <person name="Saleh O."/>
            <person name="Blanc G."/>
            <person name="Decker E.L."/>
            <person name="van Gessel N."/>
            <person name="Grimwood J."/>
            <person name="Hayes R.D."/>
            <person name="Graham S.W."/>
            <person name="Gunter L.E."/>
            <person name="McDaniel S.F."/>
            <person name="Hoernstein S.N.W."/>
            <person name="Larsson A."/>
            <person name="Li F.W."/>
            <person name="Perroud P.F."/>
            <person name="Phillips J."/>
            <person name="Ranjan P."/>
            <person name="Rokshar D.S."/>
            <person name="Rothfels C.J."/>
            <person name="Schneider L."/>
            <person name="Shu S."/>
            <person name="Stevenson D.W."/>
            <person name="Thummler F."/>
            <person name="Tillich M."/>
            <person name="Villarreal Aguilar J.C."/>
            <person name="Widiez T."/>
            <person name="Wong G.K."/>
            <person name="Wymore A."/>
            <person name="Zhang Y."/>
            <person name="Zimmer A.D."/>
            <person name="Quatrano R.S."/>
            <person name="Mayer K.F.X."/>
            <person name="Goodstein D."/>
            <person name="Casacuberta J.M."/>
            <person name="Vandepoele K."/>
            <person name="Reski R."/>
            <person name="Cuming A.C."/>
            <person name="Tuskan G.A."/>
            <person name="Maumus F."/>
            <person name="Salse J."/>
            <person name="Schmutz J."/>
            <person name="Rensing S.A."/>
        </authorList>
    </citation>
    <scope>NUCLEOTIDE SEQUENCE [LARGE SCALE GENOMIC DNA]</scope>
    <source>
        <strain evidence="2 3">cv. Gransden 2004</strain>
    </source>
</reference>
<reference evidence="1 3" key="1">
    <citation type="journal article" date="2008" name="Science">
        <title>The Physcomitrella genome reveals evolutionary insights into the conquest of land by plants.</title>
        <authorList>
            <person name="Rensing S."/>
            <person name="Lang D."/>
            <person name="Zimmer A."/>
            <person name="Terry A."/>
            <person name="Salamov A."/>
            <person name="Shapiro H."/>
            <person name="Nishiyama T."/>
            <person name="Perroud P.-F."/>
            <person name="Lindquist E."/>
            <person name="Kamisugi Y."/>
            <person name="Tanahashi T."/>
            <person name="Sakakibara K."/>
            <person name="Fujita T."/>
            <person name="Oishi K."/>
            <person name="Shin-I T."/>
            <person name="Kuroki Y."/>
            <person name="Toyoda A."/>
            <person name="Suzuki Y."/>
            <person name="Hashimoto A."/>
            <person name="Yamaguchi K."/>
            <person name="Sugano A."/>
            <person name="Kohara Y."/>
            <person name="Fujiyama A."/>
            <person name="Anterola A."/>
            <person name="Aoki S."/>
            <person name="Ashton N."/>
            <person name="Barbazuk W.B."/>
            <person name="Barker E."/>
            <person name="Bennetzen J."/>
            <person name="Bezanilla M."/>
            <person name="Blankenship R."/>
            <person name="Cho S.H."/>
            <person name="Dutcher S."/>
            <person name="Estelle M."/>
            <person name="Fawcett J.A."/>
            <person name="Gundlach H."/>
            <person name="Hanada K."/>
            <person name="Heyl A."/>
            <person name="Hicks K.A."/>
            <person name="Hugh J."/>
            <person name="Lohr M."/>
            <person name="Mayer K."/>
            <person name="Melkozernov A."/>
            <person name="Murata T."/>
            <person name="Nelson D."/>
            <person name="Pils B."/>
            <person name="Prigge M."/>
            <person name="Reiss B."/>
            <person name="Renner T."/>
            <person name="Rombauts S."/>
            <person name="Rushton P."/>
            <person name="Sanderfoot A."/>
            <person name="Schween G."/>
            <person name="Shiu S.-H."/>
            <person name="Stueber K."/>
            <person name="Theodoulou F.L."/>
            <person name="Tu H."/>
            <person name="Van de Peer Y."/>
            <person name="Verrier P.J."/>
            <person name="Waters E."/>
            <person name="Wood A."/>
            <person name="Yang L."/>
            <person name="Cove D."/>
            <person name="Cuming A."/>
            <person name="Hasebe M."/>
            <person name="Lucas S."/>
            <person name="Mishler D.B."/>
            <person name="Reski R."/>
            <person name="Grigoriev I."/>
            <person name="Quatrano R.S."/>
            <person name="Boore J.L."/>
        </authorList>
    </citation>
    <scope>NUCLEOTIDE SEQUENCE [LARGE SCALE GENOMIC DNA]</scope>
    <source>
        <strain evidence="2 3">cv. Gransden 2004</strain>
    </source>
</reference>
<dbReference type="EMBL" id="ABEU02000003">
    <property type="protein sequence ID" value="PNR58030.1"/>
    <property type="molecule type" value="Genomic_DNA"/>
</dbReference>
<dbReference type="InParanoid" id="A0A2K1KWA4"/>
<dbReference type="EnsemblPlants" id="Pp3c3_26981V3.1">
    <property type="protein sequence ID" value="PAC:32940512.CDS.1"/>
    <property type="gene ID" value="Pp3c3_26981"/>
</dbReference>
<proteinExistence type="predicted"/>
<sequence length="92" mass="10666">MWTNPSLHEVVCQFCGCALSATVKNGLKIVRWQQKIGLYYMASIWWLRKKMAKLTPHLVLQAFSALLKMVVKVIFIFNNTDHSRNLLILCNE</sequence>
<dbReference type="Gramene" id="Pp3c3_26981V3.1">
    <property type="protein sequence ID" value="PAC:32940512.CDS.1"/>
    <property type="gene ID" value="Pp3c3_26981"/>
</dbReference>
<gene>
    <name evidence="1" type="ORF">PHYPA_005025</name>
</gene>
<dbReference type="Proteomes" id="UP000006727">
    <property type="component" value="Chromosome 3"/>
</dbReference>
<accession>A0A2K1KWA4</accession>
<protein>
    <submittedName>
        <fullName evidence="1 2">Uncharacterized protein</fullName>
    </submittedName>
</protein>
<evidence type="ECO:0000313" key="1">
    <source>
        <dbReference type="EMBL" id="PNR58030.1"/>
    </source>
</evidence>
<reference evidence="2" key="3">
    <citation type="submission" date="2020-12" db="UniProtKB">
        <authorList>
            <consortium name="EnsemblPlants"/>
        </authorList>
    </citation>
    <scope>IDENTIFICATION</scope>
</reference>
<evidence type="ECO:0000313" key="3">
    <source>
        <dbReference type="Proteomes" id="UP000006727"/>
    </source>
</evidence>
<evidence type="ECO:0000313" key="2">
    <source>
        <dbReference type="EnsemblPlants" id="PAC:32940512.CDS.1"/>
    </source>
</evidence>
<dbReference type="AlphaFoldDB" id="A0A2K1KWA4"/>
<organism evidence="1">
    <name type="scientific">Physcomitrium patens</name>
    <name type="common">Spreading-leaved earth moss</name>
    <name type="synonym">Physcomitrella patens</name>
    <dbReference type="NCBI Taxonomy" id="3218"/>
    <lineage>
        <taxon>Eukaryota</taxon>
        <taxon>Viridiplantae</taxon>
        <taxon>Streptophyta</taxon>
        <taxon>Embryophyta</taxon>
        <taxon>Bryophyta</taxon>
        <taxon>Bryophytina</taxon>
        <taxon>Bryopsida</taxon>
        <taxon>Funariidae</taxon>
        <taxon>Funariales</taxon>
        <taxon>Funariaceae</taxon>
        <taxon>Physcomitrium</taxon>
    </lineage>
</organism>
<name>A0A2K1KWA4_PHYPA</name>